<dbReference type="Proteomes" id="UP001057452">
    <property type="component" value="Chromosome 18"/>
</dbReference>
<protein>
    <submittedName>
        <fullName evidence="1">Uncharacterized protein</fullName>
    </submittedName>
</protein>
<sequence length="210" mass="22684">MEQQPAATPVQGAVGQQSAASGPVHRATGQQSAAPGPVHRAHGAAEFSRYCPRCRGTAECCIWSGPQSYGAAEFSRYCPRCRGTAECCIWSGPQSYGAAEFSRYCPRCRGTAECCIWSGPQSYGTAKSCLSGCNSGHHTTKRIPVATLGAGATPKRLYRQNVGADTCKKCGQFRTAETGHSQYRGRVFCPQTEILSKELWLEEMRKTFGK</sequence>
<proteinExistence type="predicted"/>
<dbReference type="EMBL" id="CM043802">
    <property type="protein sequence ID" value="KAI4808757.1"/>
    <property type="molecule type" value="Genomic_DNA"/>
</dbReference>
<evidence type="ECO:0000313" key="1">
    <source>
        <dbReference type="EMBL" id="KAI4808757.1"/>
    </source>
</evidence>
<accession>A0ACB9W863</accession>
<comment type="caution">
    <text evidence="1">The sequence shown here is derived from an EMBL/GenBank/DDBJ whole genome shotgun (WGS) entry which is preliminary data.</text>
</comment>
<evidence type="ECO:0000313" key="2">
    <source>
        <dbReference type="Proteomes" id="UP001057452"/>
    </source>
</evidence>
<keyword evidence="2" id="KW-1185">Reference proteome</keyword>
<reference evidence="1" key="1">
    <citation type="submission" date="2022-05" db="EMBL/GenBank/DDBJ databases">
        <title>Chromosome-level genome of Chaenocephalus aceratus.</title>
        <authorList>
            <person name="Park H."/>
        </authorList>
    </citation>
    <scope>NUCLEOTIDE SEQUENCE</scope>
    <source>
        <strain evidence="1">KU_202001</strain>
    </source>
</reference>
<organism evidence="1 2">
    <name type="scientific">Chaenocephalus aceratus</name>
    <name type="common">Blackfin icefish</name>
    <name type="synonym">Chaenichthys aceratus</name>
    <dbReference type="NCBI Taxonomy" id="36190"/>
    <lineage>
        <taxon>Eukaryota</taxon>
        <taxon>Metazoa</taxon>
        <taxon>Chordata</taxon>
        <taxon>Craniata</taxon>
        <taxon>Vertebrata</taxon>
        <taxon>Euteleostomi</taxon>
        <taxon>Actinopterygii</taxon>
        <taxon>Neopterygii</taxon>
        <taxon>Teleostei</taxon>
        <taxon>Neoteleostei</taxon>
        <taxon>Acanthomorphata</taxon>
        <taxon>Eupercaria</taxon>
        <taxon>Perciformes</taxon>
        <taxon>Notothenioidei</taxon>
        <taxon>Channichthyidae</taxon>
        <taxon>Chaenocephalus</taxon>
    </lineage>
</organism>
<name>A0ACB9W863_CHAAC</name>
<gene>
    <name evidence="1" type="ORF">KUCAC02_000803</name>
</gene>